<evidence type="ECO:0000256" key="1">
    <source>
        <dbReference type="SAM" id="SignalP"/>
    </source>
</evidence>
<keyword evidence="1" id="KW-0732">Signal</keyword>
<feature type="signal peptide" evidence="1">
    <location>
        <begin position="1"/>
        <end position="23"/>
    </location>
</feature>
<proteinExistence type="predicted"/>
<name>A0A224Y3W6_9HEMI</name>
<sequence>MFKLISLTLIVLCSLLLIDLMLSKQRAPSSFLSACGILEDPSDSLTQSEDCEVILAGAWDGWLVITVRLGSTFFSSPFTTTILSLLSGT</sequence>
<evidence type="ECO:0000313" key="2">
    <source>
        <dbReference type="EMBL" id="JAW15191.1"/>
    </source>
</evidence>
<accession>A0A224Y3W6</accession>
<dbReference type="AlphaFoldDB" id="A0A224Y3W6"/>
<organism evidence="2">
    <name type="scientific">Panstrongylus lignarius</name>
    <dbReference type="NCBI Taxonomy" id="156445"/>
    <lineage>
        <taxon>Eukaryota</taxon>
        <taxon>Metazoa</taxon>
        <taxon>Ecdysozoa</taxon>
        <taxon>Arthropoda</taxon>
        <taxon>Hexapoda</taxon>
        <taxon>Insecta</taxon>
        <taxon>Pterygota</taxon>
        <taxon>Neoptera</taxon>
        <taxon>Paraneoptera</taxon>
        <taxon>Hemiptera</taxon>
        <taxon>Heteroptera</taxon>
        <taxon>Panheteroptera</taxon>
        <taxon>Cimicomorpha</taxon>
        <taxon>Reduviidae</taxon>
        <taxon>Triatominae</taxon>
        <taxon>Panstrongylus</taxon>
    </lineage>
</organism>
<dbReference type="EMBL" id="GFTR01001235">
    <property type="protein sequence ID" value="JAW15191.1"/>
    <property type="molecule type" value="Transcribed_RNA"/>
</dbReference>
<feature type="chain" id="PRO_5012081609" description="Secreted protein" evidence="1">
    <location>
        <begin position="24"/>
        <end position="89"/>
    </location>
</feature>
<evidence type="ECO:0008006" key="3">
    <source>
        <dbReference type="Google" id="ProtNLM"/>
    </source>
</evidence>
<protein>
    <recommendedName>
        <fullName evidence="3">Secreted protein</fullName>
    </recommendedName>
</protein>
<reference evidence="2" key="1">
    <citation type="journal article" date="2018" name="PLoS Negl. Trop. Dis.">
        <title>An insight into the salivary gland and fat body transcriptome of Panstrongylus lignarius (Hemiptera: Heteroptera), the main vector of Chagas disease in Peru.</title>
        <authorList>
            <person name="Nevoa J.C."/>
            <person name="Mendes M.T."/>
            <person name="da Silva M.V."/>
            <person name="Soares S.C."/>
            <person name="Oliveira C.J.F."/>
            <person name="Ribeiro J.M.C."/>
        </authorList>
    </citation>
    <scope>NUCLEOTIDE SEQUENCE</scope>
</reference>